<name>A0ABY4CKP3_9BACL</name>
<feature type="domain" description="HTH cro/C1-type" evidence="2">
    <location>
        <begin position="7"/>
        <end position="61"/>
    </location>
</feature>
<organism evidence="3 4">
    <name type="scientific">Fodinisporobacter ferrooxydans</name>
    <dbReference type="NCBI Taxonomy" id="2901836"/>
    <lineage>
        <taxon>Bacteria</taxon>
        <taxon>Bacillati</taxon>
        <taxon>Bacillota</taxon>
        <taxon>Bacilli</taxon>
        <taxon>Bacillales</taxon>
        <taxon>Alicyclobacillaceae</taxon>
        <taxon>Fodinisporobacter</taxon>
    </lineage>
</organism>
<dbReference type="Pfam" id="PF01381">
    <property type="entry name" value="HTH_3"/>
    <property type="match status" value="1"/>
</dbReference>
<dbReference type="PANTHER" id="PTHR46797">
    <property type="entry name" value="HTH-TYPE TRANSCRIPTIONAL REGULATOR"/>
    <property type="match status" value="1"/>
</dbReference>
<dbReference type="InterPro" id="IPR050807">
    <property type="entry name" value="TransReg_Diox_bact_type"/>
</dbReference>
<evidence type="ECO:0000313" key="4">
    <source>
        <dbReference type="Proteomes" id="UP000830167"/>
    </source>
</evidence>
<evidence type="ECO:0000256" key="1">
    <source>
        <dbReference type="ARBA" id="ARBA00023125"/>
    </source>
</evidence>
<sequence length="143" mass="17100">MSLGERLKIVRIKKNWNQTEAADRINIKNETLSQYERDRRKPDPQMLAHIAKTYDVSIDYLMEMTEDPTPVRQLQRQQDLLEDSSELTLEESLMLEEMRKNTKFAVAFNEFLSAPQEKKKEFLRMWKVYKNLVDEPEDESDEE</sequence>
<evidence type="ECO:0000313" key="3">
    <source>
        <dbReference type="EMBL" id="UOF91025.1"/>
    </source>
</evidence>
<dbReference type="InterPro" id="IPR010982">
    <property type="entry name" value="Lambda_DNA-bd_dom_sf"/>
</dbReference>
<gene>
    <name evidence="3" type="ORF">LSG31_01725</name>
</gene>
<dbReference type="PROSITE" id="PS50943">
    <property type="entry name" value="HTH_CROC1"/>
    <property type="match status" value="1"/>
</dbReference>
<dbReference type="Gene3D" id="1.10.260.40">
    <property type="entry name" value="lambda repressor-like DNA-binding domains"/>
    <property type="match status" value="1"/>
</dbReference>
<protein>
    <submittedName>
        <fullName evidence="3">Helix-turn-helix domain-containing protein</fullName>
    </submittedName>
</protein>
<dbReference type="EMBL" id="CP089291">
    <property type="protein sequence ID" value="UOF91025.1"/>
    <property type="molecule type" value="Genomic_DNA"/>
</dbReference>
<dbReference type="SUPFAM" id="SSF47413">
    <property type="entry name" value="lambda repressor-like DNA-binding domains"/>
    <property type="match status" value="1"/>
</dbReference>
<dbReference type="RefSeq" id="WP_347437719.1">
    <property type="nucleotide sequence ID" value="NZ_CP089291.1"/>
</dbReference>
<keyword evidence="1" id="KW-0238">DNA-binding</keyword>
<reference evidence="3" key="1">
    <citation type="submission" date="2021-12" db="EMBL/GenBank/DDBJ databases">
        <title>Alicyclobacillaceae gen. nov., sp. nov., isolated from chalcocite enrichment system.</title>
        <authorList>
            <person name="Jiang Z."/>
        </authorList>
    </citation>
    <scope>NUCLEOTIDE SEQUENCE</scope>
    <source>
        <strain evidence="3">MYW30-H2</strain>
    </source>
</reference>
<evidence type="ECO:0000259" key="2">
    <source>
        <dbReference type="PROSITE" id="PS50943"/>
    </source>
</evidence>
<dbReference type="Proteomes" id="UP000830167">
    <property type="component" value="Chromosome"/>
</dbReference>
<dbReference type="CDD" id="cd00093">
    <property type="entry name" value="HTH_XRE"/>
    <property type="match status" value="1"/>
</dbReference>
<accession>A0ABY4CKP3</accession>
<dbReference type="InterPro" id="IPR001387">
    <property type="entry name" value="Cro/C1-type_HTH"/>
</dbReference>
<dbReference type="SMART" id="SM00530">
    <property type="entry name" value="HTH_XRE"/>
    <property type="match status" value="1"/>
</dbReference>
<proteinExistence type="predicted"/>
<dbReference type="PANTHER" id="PTHR46797:SF1">
    <property type="entry name" value="METHYLPHOSPHONATE SYNTHASE"/>
    <property type="match status" value="1"/>
</dbReference>
<keyword evidence="4" id="KW-1185">Reference proteome</keyword>